<protein>
    <submittedName>
        <fullName evidence="1">Uncharacterized protein</fullName>
    </submittedName>
</protein>
<organism evidence="1 2">
    <name type="scientific">Streptomyces mordarskii</name>
    <dbReference type="NCBI Taxonomy" id="1226758"/>
    <lineage>
        <taxon>Bacteria</taxon>
        <taxon>Bacillati</taxon>
        <taxon>Actinomycetota</taxon>
        <taxon>Actinomycetes</taxon>
        <taxon>Kitasatosporales</taxon>
        <taxon>Streptomycetaceae</taxon>
        <taxon>Streptomyces</taxon>
    </lineage>
</organism>
<reference evidence="2" key="1">
    <citation type="journal article" date="2019" name="Int. J. Syst. Evol. Microbiol.">
        <title>The Global Catalogue of Microorganisms (GCM) 10K type strain sequencing project: providing services to taxonomists for standard genome sequencing and annotation.</title>
        <authorList>
            <consortium name="The Broad Institute Genomics Platform"/>
            <consortium name="The Broad Institute Genome Sequencing Center for Infectious Disease"/>
            <person name="Wu L."/>
            <person name="Ma J."/>
        </authorList>
    </citation>
    <scope>NUCLEOTIDE SEQUENCE [LARGE SCALE GENOMIC DNA]</scope>
    <source>
        <strain evidence="2">JCM 5052</strain>
    </source>
</reference>
<comment type="caution">
    <text evidence="1">The sequence shown here is derived from an EMBL/GenBank/DDBJ whole genome shotgun (WGS) entry which is preliminary data.</text>
</comment>
<evidence type="ECO:0000313" key="1">
    <source>
        <dbReference type="EMBL" id="GAA0553701.1"/>
    </source>
</evidence>
<accession>A0ABP3NU39</accession>
<gene>
    <name evidence="1" type="ORF">GCM10010390_64710</name>
</gene>
<sequence length="133" mass="14946">MPPEDQASIKAGPHYHMYTDDSDNGGWVEFFTVGDEVRMGDRASDGRGVEIDVWNESSDPDSYEFGWYKGRGKGKWQYSKASMGQPWNMAEGDCFKFRIRLVDNGNVVPSSTDYAQWWNRNGAGQGGNCDSVE</sequence>
<keyword evidence="2" id="KW-1185">Reference proteome</keyword>
<evidence type="ECO:0000313" key="2">
    <source>
        <dbReference type="Proteomes" id="UP001501576"/>
    </source>
</evidence>
<dbReference type="EMBL" id="BAAABZ010000070">
    <property type="protein sequence ID" value="GAA0553701.1"/>
    <property type="molecule type" value="Genomic_DNA"/>
</dbReference>
<dbReference type="Proteomes" id="UP001501576">
    <property type="component" value="Unassembled WGS sequence"/>
</dbReference>
<name>A0ABP3NU39_9ACTN</name>
<proteinExistence type="predicted"/>